<protein>
    <submittedName>
        <fullName evidence="3">Uncharacterized protein</fullName>
    </submittedName>
</protein>
<reference evidence="4" key="1">
    <citation type="submission" date="2016-10" db="EMBL/GenBank/DDBJ databases">
        <authorList>
            <person name="Varghese N."/>
            <person name="Submissions S."/>
        </authorList>
    </citation>
    <scope>NUCLEOTIDE SEQUENCE [LARGE SCALE GENOMIC DNA]</scope>
    <source>
        <strain evidence="4">CGMCC 1.10658</strain>
    </source>
</reference>
<sequence>MTMRRVFISGLLLLHTLGAAGAAADSIGRSAQLPGPMEYLEVTGQPLAGGEQREQERRQQELARQLERHGKREQARVLLDHQRRQLERFRLRLDETQSARDGEEAVRQQEQKQAGETS</sequence>
<dbReference type="Proteomes" id="UP000199305">
    <property type="component" value="Unassembled WGS sequence"/>
</dbReference>
<evidence type="ECO:0000313" key="4">
    <source>
        <dbReference type="Proteomes" id="UP000199305"/>
    </source>
</evidence>
<feature type="compositionally biased region" description="Basic and acidic residues" evidence="1">
    <location>
        <begin position="51"/>
        <end position="79"/>
    </location>
</feature>
<feature type="signal peptide" evidence="2">
    <location>
        <begin position="1"/>
        <end position="22"/>
    </location>
</feature>
<evidence type="ECO:0000313" key="3">
    <source>
        <dbReference type="EMBL" id="SDK44598.1"/>
    </source>
</evidence>
<keyword evidence="4" id="KW-1185">Reference proteome</keyword>
<dbReference type="AlphaFoldDB" id="A0A1G9BYT6"/>
<organism evidence="3 4">
    <name type="scientific">Microbulbifer yueqingensis</name>
    <dbReference type="NCBI Taxonomy" id="658219"/>
    <lineage>
        <taxon>Bacteria</taxon>
        <taxon>Pseudomonadati</taxon>
        <taxon>Pseudomonadota</taxon>
        <taxon>Gammaproteobacteria</taxon>
        <taxon>Cellvibrionales</taxon>
        <taxon>Microbulbiferaceae</taxon>
        <taxon>Microbulbifer</taxon>
    </lineage>
</organism>
<dbReference type="EMBL" id="FNFH01000004">
    <property type="protein sequence ID" value="SDK44598.1"/>
    <property type="molecule type" value="Genomic_DNA"/>
</dbReference>
<feature type="region of interest" description="Disordered" evidence="1">
    <location>
        <begin position="45"/>
        <end position="79"/>
    </location>
</feature>
<proteinExistence type="predicted"/>
<feature type="compositionally biased region" description="Basic and acidic residues" evidence="1">
    <location>
        <begin position="94"/>
        <end position="110"/>
    </location>
</feature>
<accession>A0A1G9BYT6</accession>
<name>A0A1G9BYT6_9GAMM</name>
<evidence type="ECO:0000256" key="2">
    <source>
        <dbReference type="SAM" id="SignalP"/>
    </source>
</evidence>
<evidence type="ECO:0000256" key="1">
    <source>
        <dbReference type="SAM" id="MobiDB-lite"/>
    </source>
</evidence>
<feature type="chain" id="PRO_5011753114" evidence="2">
    <location>
        <begin position="23"/>
        <end position="118"/>
    </location>
</feature>
<feature type="region of interest" description="Disordered" evidence="1">
    <location>
        <begin position="94"/>
        <end position="118"/>
    </location>
</feature>
<gene>
    <name evidence="3" type="ORF">SAMN05216212_2414</name>
</gene>
<keyword evidence="2" id="KW-0732">Signal</keyword>